<feature type="transmembrane region" description="Helical" evidence="1">
    <location>
        <begin position="51"/>
        <end position="71"/>
    </location>
</feature>
<keyword evidence="1" id="KW-1133">Transmembrane helix</keyword>
<organism evidence="2">
    <name type="scientific">uncultured Desulfobacterium sp</name>
    <dbReference type="NCBI Taxonomy" id="201089"/>
    <lineage>
        <taxon>Bacteria</taxon>
        <taxon>Pseudomonadati</taxon>
        <taxon>Thermodesulfobacteriota</taxon>
        <taxon>Desulfobacteria</taxon>
        <taxon>Desulfobacterales</taxon>
        <taxon>Desulfobacteriaceae</taxon>
        <taxon>Desulfobacterium</taxon>
        <taxon>environmental samples</taxon>
    </lineage>
</organism>
<evidence type="ECO:0000313" key="2">
    <source>
        <dbReference type="EMBL" id="SPD75187.1"/>
    </source>
</evidence>
<evidence type="ECO:0000256" key="1">
    <source>
        <dbReference type="SAM" id="Phobius"/>
    </source>
</evidence>
<keyword evidence="1" id="KW-0472">Membrane</keyword>
<dbReference type="EMBL" id="OJIN01000190">
    <property type="protein sequence ID" value="SPD75187.1"/>
    <property type="molecule type" value="Genomic_DNA"/>
</dbReference>
<sequence length="207" mass="23125">MCSPLPPFREGNFRGAFIRKNTVENLGISYLPANYQPLDLRGKRSMKKYTYLQSAILKFMVSGMFFIFVIITPCLATCEPSLEQNIKWCKAIALEASEKAFQAQATCDYPSANEALKLADEAAYLAAKMCRQAKNTPDPVLSRAVYDVCSCVEAAINNVIRTANHIGHYSTNQDEIQAANFLLEDCESIKKNNRCSIETTLACLDRK</sequence>
<accession>A0A445N0E0</accession>
<protein>
    <submittedName>
        <fullName evidence="2">Uncharacterized protein</fullName>
    </submittedName>
</protein>
<reference evidence="2" key="1">
    <citation type="submission" date="2018-01" db="EMBL/GenBank/DDBJ databases">
        <authorList>
            <person name="Regsiter A."/>
            <person name="William W."/>
        </authorList>
    </citation>
    <scope>NUCLEOTIDE SEQUENCE</scope>
    <source>
        <strain evidence="2">TRIP AH-1</strain>
    </source>
</reference>
<proteinExistence type="predicted"/>
<name>A0A445N0E0_9BACT</name>
<keyword evidence="1" id="KW-0812">Transmembrane</keyword>
<dbReference type="AlphaFoldDB" id="A0A445N0E0"/>
<gene>
    <name evidence="2" type="ORF">PITCH_A480002</name>
</gene>